<feature type="transmembrane region" description="Helical" evidence="1">
    <location>
        <begin position="440"/>
        <end position="460"/>
    </location>
</feature>
<keyword evidence="1" id="KW-0812">Transmembrane</keyword>
<feature type="transmembrane region" description="Helical" evidence="1">
    <location>
        <begin position="125"/>
        <end position="142"/>
    </location>
</feature>
<accession>A0ABY3RNA6</accession>
<keyword evidence="1" id="KW-0472">Membrane</keyword>
<sequence>MSGGVIERRRIALAGGRGRADLALPVDESLAQALRVSGLAGSARPTVLGPDGYEIDADTLGEDLVEGGLYTLVDPDAVAGDADVARGRADEGRADHGARWVLLAVAAVLLVAAGAASAIDPLLRLIAGLVAAAGAFVSAVAWTGRTADTDTDALALRGVVAPAALSFAAGALLIPASLEAAAHLSVASGFLAAAVGTALVALLTGTRAIRAAAGTVAILLVVFGAVWGIALLLRWAPPDAAAICLGLVPLLLRALPSALVNLPDGAFIDYRHFMSNRWTVRGAIPESPTTVDALGVREVVADSWARLGSGTVVLSLVALALAPVVLLRPWGSDPFVVGGGIALLVCLVLSLLLVPRHTGSRLLRWAPRASAVGVLVLAAAAVAAGTGPWSGAGAVPPPTLLLIVASGLFLLALLAVLVIRPVSRGARSLAWSRVGDAFEAIAVALALPAALLHADVLTLLRGMMAA</sequence>
<evidence type="ECO:0008006" key="4">
    <source>
        <dbReference type="Google" id="ProtNLM"/>
    </source>
</evidence>
<feature type="transmembrane region" description="Helical" evidence="1">
    <location>
        <begin position="154"/>
        <end position="174"/>
    </location>
</feature>
<reference evidence="2 3" key="1">
    <citation type="submission" date="2023-01" db="EMBL/GenBank/DDBJ databases">
        <title>Characterization of estradiol degrading bacteria Microbacterium sp. MZT7 and reveal degrading genes through genome analysis.</title>
        <authorList>
            <person name="Hao P."/>
            <person name="Gao Y."/>
        </authorList>
    </citation>
    <scope>NUCLEOTIDE SEQUENCE [LARGE SCALE GENOMIC DNA]</scope>
    <source>
        <strain evidence="2 3">MZT7</strain>
    </source>
</reference>
<dbReference type="Proteomes" id="UP001199642">
    <property type="component" value="Chromosome"/>
</dbReference>
<organism evidence="2 3">
    <name type="scientific">Microbacterium resistens</name>
    <dbReference type="NCBI Taxonomy" id="156977"/>
    <lineage>
        <taxon>Bacteria</taxon>
        <taxon>Bacillati</taxon>
        <taxon>Actinomycetota</taxon>
        <taxon>Actinomycetes</taxon>
        <taxon>Micrococcales</taxon>
        <taxon>Microbacteriaceae</taxon>
        <taxon>Microbacterium</taxon>
    </lineage>
</organism>
<proteinExistence type="predicted"/>
<evidence type="ECO:0000313" key="2">
    <source>
        <dbReference type="EMBL" id="UGS25292.1"/>
    </source>
</evidence>
<feature type="transmembrane region" description="Helical" evidence="1">
    <location>
        <begin position="240"/>
        <end position="262"/>
    </location>
</feature>
<feature type="transmembrane region" description="Helical" evidence="1">
    <location>
        <begin position="211"/>
        <end position="234"/>
    </location>
</feature>
<feature type="transmembrane region" description="Helical" evidence="1">
    <location>
        <begin position="366"/>
        <end position="387"/>
    </location>
</feature>
<feature type="transmembrane region" description="Helical" evidence="1">
    <location>
        <begin position="399"/>
        <end position="419"/>
    </location>
</feature>
<feature type="transmembrane region" description="Helical" evidence="1">
    <location>
        <begin position="100"/>
        <end position="119"/>
    </location>
</feature>
<protein>
    <recommendedName>
        <fullName evidence="4">Type VII secretion integral membrane protein EccD</fullName>
    </recommendedName>
</protein>
<evidence type="ECO:0000313" key="3">
    <source>
        <dbReference type="Proteomes" id="UP001199642"/>
    </source>
</evidence>
<evidence type="ECO:0000256" key="1">
    <source>
        <dbReference type="SAM" id="Phobius"/>
    </source>
</evidence>
<feature type="transmembrane region" description="Helical" evidence="1">
    <location>
        <begin position="180"/>
        <end position="204"/>
    </location>
</feature>
<keyword evidence="1" id="KW-1133">Transmembrane helix</keyword>
<feature type="transmembrane region" description="Helical" evidence="1">
    <location>
        <begin position="307"/>
        <end position="329"/>
    </location>
</feature>
<name>A0ABY3RNA6_9MICO</name>
<gene>
    <name evidence="2" type="ORF">K8F61_11400</name>
</gene>
<feature type="transmembrane region" description="Helical" evidence="1">
    <location>
        <begin position="335"/>
        <end position="354"/>
    </location>
</feature>
<dbReference type="EMBL" id="CP082781">
    <property type="protein sequence ID" value="UGS25292.1"/>
    <property type="molecule type" value="Genomic_DNA"/>
</dbReference>
<dbReference type="RefSeq" id="WP_231819196.1">
    <property type="nucleotide sequence ID" value="NZ_CP082781.1"/>
</dbReference>
<keyword evidence="3" id="KW-1185">Reference proteome</keyword>